<protein>
    <submittedName>
        <fullName evidence="2">Uncharacterized protein</fullName>
    </submittedName>
</protein>
<proteinExistence type="predicted"/>
<evidence type="ECO:0000256" key="1">
    <source>
        <dbReference type="SAM" id="SignalP"/>
    </source>
</evidence>
<keyword evidence="3" id="KW-1185">Reference proteome</keyword>
<dbReference type="Proteomes" id="UP001500902">
    <property type="component" value="Unassembled WGS sequence"/>
</dbReference>
<keyword evidence="1" id="KW-0732">Signal</keyword>
<organism evidence="2 3">
    <name type="scientific">Nonomuraea antimicrobica</name>
    <dbReference type="NCBI Taxonomy" id="561173"/>
    <lineage>
        <taxon>Bacteria</taxon>
        <taxon>Bacillati</taxon>
        <taxon>Actinomycetota</taxon>
        <taxon>Actinomycetes</taxon>
        <taxon>Streptosporangiales</taxon>
        <taxon>Streptosporangiaceae</taxon>
        <taxon>Nonomuraea</taxon>
    </lineage>
</organism>
<sequence length="64" mass="6378">MRRRSLFGGLVAGAAGALAAPPAARATATGGRVSTGLEMLIGGGYRDLRGRRVGVVTNPDGRAA</sequence>
<name>A0ABP7C8F4_9ACTN</name>
<accession>A0ABP7C8F4</accession>
<feature type="chain" id="PRO_5045869764" evidence="1">
    <location>
        <begin position="20"/>
        <end position="64"/>
    </location>
</feature>
<gene>
    <name evidence="2" type="ORF">GCM10022224_054980</name>
</gene>
<comment type="caution">
    <text evidence="2">The sequence shown here is derived from an EMBL/GenBank/DDBJ whole genome shotgun (WGS) entry which is preliminary data.</text>
</comment>
<evidence type="ECO:0000313" key="3">
    <source>
        <dbReference type="Proteomes" id="UP001500902"/>
    </source>
</evidence>
<feature type="signal peptide" evidence="1">
    <location>
        <begin position="1"/>
        <end position="19"/>
    </location>
</feature>
<dbReference type="EMBL" id="BAAAZP010000100">
    <property type="protein sequence ID" value="GAA3683403.1"/>
    <property type="molecule type" value="Genomic_DNA"/>
</dbReference>
<evidence type="ECO:0000313" key="2">
    <source>
        <dbReference type="EMBL" id="GAA3683403.1"/>
    </source>
</evidence>
<reference evidence="3" key="1">
    <citation type="journal article" date="2019" name="Int. J. Syst. Evol. Microbiol.">
        <title>The Global Catalogue of Microorganisms (GCM) 10K type strain sequencing project: providing services to taxonomists for standard genome sequencing and annotation.</title>
        <authorList>
            <consortium name="The Broad Institute Genomics Platform"/>
            <consortium name="The Broad Institute Genome Sequencing Center for Infectious Disease"/>
            <person name="Wu L."/>
            <person name="Ma J."/>
        </authorList>
    </citation>
    <scope>NUCLEOTIDE SEQUENCE [LARGE SCALE GENOMIC DNA]</scope>
    <source>
        <strain evidence="3">JCM 16904</strain>
    </source>
</reference>
<dbReference type="RefSeq" id="WP_344884139.1">
    <property type="nucleotide sequence ID" value="NZ_BAAAZP010000100.1"/>
</dbReference>